<dbReference type="OrthoDB" id="286404at2"/>
<dbReference type="AlphaFoldDB" id="A0A387B5B5"/>
<keyword evidence="4" id="KW-1185">Reference proteome</keyword>
<evidence type="ECO:0000256" key="2">
    <source>
        <dbReference type="ARBA" id="ARBA00023002"/>
    </source>
</evidence>
<organism evidence="3 4">
    <name type="scientific">Protaetiibacter intestinalis</name>
    <dbReference type="NCBI Taxonomy" id="2419774"/>
    <lineage>
        <taxon>Bacteria</taxon>
        <taxon>Bacillati</taxon>
        <taxon>Actinomycetota</taxon>
        <taxon>Actinomycetes</taxon>
        <taxon>Micrococcales</taxon>
        <taxon>Microbacteriaceae</taxon>
        <taxon>Protaetiibacter</taxon>
    </lineage>
</organism>
<keyword evidence="2" id="KW-0560">Oxidoreductase</keyword>
<name>A0A387B5B5_9MICO</name>
<gene>
    <name evidence="3" type="ORF">D7I47_11485</name>
</gene>
<dbReference type="Gene3D" id="3.40.50.720">
    <property type="entry name" value="NAD(P)-binding Rossmann-like Domain"/>
    <property type="match status" value="1"/>
</dbReference>
<reference evidence="4" key="1">
    <citation type="submission" date="2018-09" db="EMBL/GenBank/DDBJ databases">
        <title>Genome sequencing of strain 2DFWR-13.</title>
        <authorList>
            <person name="Heo J."/>
            <person name="Kim S.-J."/>
            <person name="Kwon S.-W."/>
        </authorList>
    </citation>
    <scope>NUCLEOTIDE SEQUENCE [LARGE SCALE GENOMIC DNA]</scope>
    <source>
        <strain evidence="4">2DFWR-13</strain>
    </source>
</reference>
<dbReference type="EMBL" id="CP032630">
    <property type="protein sequence ID" value="AYF98812.1"/>
    <property type="molecule type" value="Genomic_DNA"/>
</dbReference>
<dbReference type="SUPFAM" id="SSF51735">
    <property type="entry name" value="NAD(P)-binding Rossmann-fold domains"/>
    <property type="match status" value="1"/>
</dbReference>
<dbReference type="InterPro" id="IPR036291">
    <property type="entry name" value="NAD(P)-bd_dom_sf"/>
</dbReference>
<dbReference type="KEGG" id="lyd:D7I47_11485"/>
<sequence length="242" mass="25720">MVDRMTGKVALITGASRGQGRAMAELFLDEGAAAVISGDVLDPREPEGSRVDFRKLDVTSPEDWARVVGDIVAEHGRIDVLINNAAVCEYEPILETTLEQWDRVLDIDLKSIFLGTKEVLPHMIAQQAGSIINVSSIWGLGGVPNSFAYQAAKGAILNVSKNVATTHGKDGVRCNSLHPGYILSPMNEHQAPEINAALIAGTVLGRPGLPHETAYAALFLASDESSYVTGTALVVDGGYLAQ</sequence>
<evidence type="ECO:0000313" key="3">
    <source>
        <dbReference type="EMBL" id="AYF98812.1"/>
    </source>
</evidence>
<dbReference type="PANTHER" id="PTHR42760">
    <property type="entry name" value="SHORT-CHAIN DEHYDROGENASES/REDUCTASES FAMILY MEMBER"/>
    <property type="match status" value="1"/>
</dbReference>
<proteinExistence type="inferred from homology"/>
<dbReference type="GO" id="GO:0016616">
    <property type="term" value="F:oxidoreductase activity, acting on the CH-OH group of donors, NAD or NADP as acceptor"/>
    <property type="evidence" value="ECO:0007669"/>
    <property type="project" value="TreeGrafter"/>
</dbReference>
<dbReference type="Proteomes" id="UP000278886">
    <property type="component" value="Chromosome"/>
</dbReference>
<dbReference type="RefSeq" id="WP_120763181.1">
    <property type="nucleotide sequence ID" value="NZ_CP032630.1"/>
</dbReference>
<comment type="similarity">
    <text evidence="1">Belongs to the short-chain dehydrogenases/reductases (SDR) family.</text>
</comment>
<evidence type="ECO:0000313" key="4">
    <source>
        <dbReference type="Proteomes" id="UP000278886"/>
    </source>
</evidence>
<dbReference type="InterPro" id="IPR002347">
    <property type="entry name" value="SDR_fam"/>
</dbReference>
<dbReference type="Pfam" id="PF13561">
    <property type="entry name" value="adh_short_C2"/>
    <property type="match status" value="1"/>
</dbReference>
<dbReference type="PRINTS" id="PR00081">
    <property type="entry name" value="GDHRDH"/>
</dbReference>
<dbReference type="FunFam" id="3.40.50.720:FF:000084">
    <property type="entry name" value="Short-chain dehydrogenase reductase"/>
    <property type="match status" value="1"/>
</dbReference>
<protein>
    <submittedName>
        <fullName evidence="3">SDR family oxidoreductase</fullName>
    </submittedName>
</protein>
<dbReference type="PRINTS" id="PR00080">
    <property type="entry name" value="SDRFAMILY"/>
</dbReference>
<accession>A0A387B5B5</accession>
<evidence type="ECO:0000256" key="1">
    <source>
        <dbReference type="ARBA" id="ARBA00006484"/>
    </source>
</evidence>